<dbReference type="PANTHER" id="PTHR38602:SF1">
    <property type="entry name" value="INNER MEMBRANE PROTEIN"/>
    <property type="match status" value="1"/>
</dbReference>
<keyword evidence="1" id="KW-1133">Transmembrane helix</keyword>
<keyword evidence="3" id="KW-1185">Reference proteome</keyword>
<feature type="transmembrane region" description="Helical" evidence="1">
    <location>
        <begin position="6"/>
        <end position="22"/>
    </location>
</feature>
<dbReference type="Pfam" id="PF09838">
    <property type="entry name" value="DUF2065"/>
    <property type="match status" value="1"/>
</dbReference>
<gene>
    <name evidence="2" type="ORF">DESUT3_25050</name>
</gene>
<name>A0ABM8HY28_9BACT</name>
<evidence type="ECO:0000256" key="1">
    <source>
        <dbReference type="SAM" id="Phobius"/>
    </source>
</evidence>
<accession>A0ABM8HY28</accession>
<dbReference type="EMBL" id="AP024355">
    <property type="protein sequence ID" value="BCR05436.1"/>
    <property type="molecule type" value="Genomic_DNA"/>
</dbReference>
<sequence length="61" mass="6719">MEFWVQVLGVVLVLEGIPWFLSPAGMKRYLRRMLAAPEATLRGLGLMLMLAGLLAVYLVSG</sequence>
<dbReference type="InterPro" id="IPR019201">
    <property type="entry name" value="DUF2065"/>
</dbReference>
<protein>
    <recommendedName>
        <fullName evidence="4">DUF2065 domain-containing protein</fullName>
    </recommendedName>
</protein>
<organism evidence="2 3">
    <name type="scientific">Desulfuromonas versatilis</name>
    <dbReference type="NCBI Taxonomy" id="2802975"/>
    <lineage>
        <taxon>Bacteria</taxon>
        <taxon>Pseudomonadati</taxon>
        <taxon>Thermodesulfobacteriota</taxon>
        <taxon>Desulfuromonadia</taxon>
        <taxon>Desulfuromonadales</taxon>
        <taxon>Desulfuromonadaceae</taxon>
        <taxon>Desulfuromonas</taxon>
    </lineage>
</organism>
<dbReference type="PANTHER" id="PTHR38602">
    <property type="entry name" value="INNER MEMBRANE PROTEIN-RELATED"/>
    <property type="match status" value="1"/>
</dbReference>
<dbReference type="RefSeq" id="WP_221248857.1">
    <property type="nucleotide sequence ID" value="NZ_AP024355.1"/>
</dbReference>
<reference evidence="2 3" key="1">
    <citation type="journal article" date="2016" name="C (Basel)">
        <title>Selective Growth of and Electricity Production by Marine Exoelectrogenic Bacteria in Self-Aggregated Hydrogel of Microbially Reduced Graphene Oxide.</title>
        <authorList>
            <person name="Yoshida N."/>
            <person name="Goto Y."/>
            <person name="Miyata Y."/>
        </authorList>
    </citation>
    <scope>NUCLEOTIDE SEQUENCE [LARGE SCALE GENOMIC DNA]</scope>
    <source>
        <strain evidence="2 3">NIT-T3</strain>
    </source>
</reference>
<feature type="transmembrane region" description="Helical" evidence="1">
    <location>
        <begin position="43"/>
        <end position="60"/>
    </location>
</feature>
<reference evidence="2 3" key="2">
    <citation type="journal article" date="2021" name="Int. J. Syst. Evol. Microbiol.">
        <title>Isolation and Polyphasic Characterization of Desulfuromonas versatilis sp. Nov., an Electrogenic Bacteria Capable of Versatile Metabolism Isolated from a Graphene Oxide-Reducing Enrichment Culture.</title>
        <authorList>
            <person name="Xie L."/>
            <person name="Yoshida N."/>
            <person name="Ishii S."/>
            <person name="Meng L."/>
        </authorList>
    </citation>
    <scope>NUCLEOTIDE SEQUENCE [LARGE SCALE GENOMIC DNA]</scope>
    <source>
        <strain evidence="2 3">NIT-T3</strain>
    </source>
</reference>
<evidence type="ECO:0000313" key="3">
    <source>
        <dbReference type="Proteomes" id="UP001319827"/>
    </source>
</evidence>
<dbReference type="Proteomes" id="UP001319827">
    <property type="component" value="Chromosome"/>
</dbReference>
<keyword evidence="1" id="KW-0812">Transmembrane</keyword>
<evidence type="ECO:0008006" key="4">
    <source>
        <dbReference type="Google" id="ProtNLM"/>
    </source>
</evidence>
<keyword evidence="1" id="KW-0472">Membrane</keyword>
<proteinExistence type="predicted"/>
<evidence type="ECO:0000313" key="2">
    <source>
        <dbReference type="EMBL" id="BCR05436.1"/>
    </source>
</evidence>